<evidence type="ECO:0000256" key="6">
    <source>
        <dbReference type="ARBA" id="ARBA00023136"/>
    </source>
</evidence>
<keyword evidence="5" id="KW-0406">Ion transport</keyword>
<dbReference type="SUPFAM" id="SSF81340">
    <property type="entry name" value="Clc chloride channel"/>
    <property type="match status" value="1"/>
</dbReference>
<keyword evidence="7" id="KW-0869">Chloride channel</keyword>
<comment type="subcellular location">
    <subcellularLocation>
        <location evidence="1">Membrane</location>
        <topology evidence="1">Multi-pass membrane protein</topology>
    </subcellularLocation>
</comment>
<feature type="transmembrane region" description="Helical" evidence="11">
    <location>
        <begin position="184"/>
        <end position="208"/>
    </location>
</feature>
<dbReference type="Gene3D" id="3.10.580.10">
    <property type="entry name" value="CBS-domain"/>
    <property type="match status" value="1"/>
</dbReference>
<dbReference type="STRING" id="285568.AQJ66_02265"/>
<dbReference type="PANTHER" id="PTHR43427:SF6">
    <property type="entry name" value="CHLORIDE CHANNEL PROTEIN CLC-E"/>
    <property type="match status" value="1"/>
</dbReference>
<protein>
    <submittedName>
        <fullName evidence="13">Chloride channel protein</fullName>
    </submittedName>
</protein>
<evidence type="ECO:0000256" key="3">
    <source>
        <dbReference type="ARBA" id="ARBA00022692"/>
    </source>
</evidence>
<gene>
    <name evidence="13" type="ORF">AQJ66_02265</name>
</gene>
<dbReference type="GO" id="GO:0034707">
    <property type="term" value="C:chloride channel complex"/>
    <property type="evidence" value="ECO:0007669"/>
    <property type="project" value="UniProtKB-KW"/>
</dbReference>
<evidence type="ECO:0000256" key="11">
    <source>
        <dbReference type="SAM" id="Phobius"/>
    </source>
</evidence>
<evidence type="ECO:0000256" key="2">
    <source>
        <dbReference type="ARBA" id="ARBA00022448"/>
    </source>
</evidence>
<feature type="transmembrane region" description="Helical" evidence="11">
    <location>
        <begin position="260"/>
        <end position="282"/>
    </location>
</feature>
<dbReference type="SMART" id="SM00116">
    <property type="entry name" value="CBS"/>
    <property type="match status" value="2"/>
</dbReference>
<evidence type="ECO:0000313" key="14">
    <source>
        <dbReference type="Proteomes" id="UP000053024"/>
    </source>
</evidence>
<feature type="transmembrane region" description="Helical" evidence="11">
    <location>
        <begin position="86"/>
        <end position="105"/>
    </location>
</feature>
<feature type="transmembrane region" description="Helical" evidence="11">
    <location>
        <begin position="359"/>
        <end position="377"/>
    </location>
</feature>
<dbReference type="FunFam" id="1.10.3080.10:FF:000018">
    <property type="entry name" value="Chloride transporter, ClC family"/>
    <property type="match status" value="1"/>
</dbReference>
<feature type="transmembrane region" description="Helical" evidence="11">
    <location>
        <begin position="302"/>
        <end position="323"/>
    </location>
</feature>
<keyword evidence="2" id="KW-0813">Transport</keyword>
<reference evidence="13 14" key="1">
    <citation type="submission" date="2015-10" db="EMBL/GenBank/DDBJ databases">
        <title>Draft genome sequence of Streptomyces bungoensis DSM 41781, type strain for the species Streptomyces bungoensis.</title>
        <authorList>
            <person name="Ruckert C."/>
            <person name="Winkler A."/>
            <person name="Kalinowski J."/>
            <person name="Kampfer P."/>
            <person name="Glaeser S."/>
        </authorList>
    </citation>
    <scope>NUCLEOTIDE SEQUENCE [LARGE SCALE GENOMIC DNA]</scope>
    <source>
        <strain evidence="13 14">DSM 41781</strain>
    </source>
</reference>
<name>A0A124I5G9_9ACTN</name>
<keyword evidence="9" id="KW-0407">Ion channel</keyword>
<keyword evidence="3 11" id="KW-0812">Transmembrane</keyword>
<dbReference type="SUPFAM" id="SSF54631">
    <property type="entry name" value="CBS-domain pair"/>
    <property type="match status" value="1"/>
</dbReference>
<dbReference type="Gene3D" id="1.10.3080.10">
    <property type="entry name" value="Clc chloride channel"/>
    <property type="match status" value="1"/>
</dbReference>
<feature type="domain" description="CBS" evidence="12">
    <location>
        <begin position="538"/>
        <end position="596"/>
    </location>
</feature>
<feature type="transmembrane region" description="Helical" evidence="11">
    <location>
        <begin position="389"/>
        <end position="416"/>
    </location>
</feature>
<dbReference type="InterPro" id="IPR014743">
    <property type="entry name" value="Cl-channel_core"/>
</dbReference>
<evidence type="ECO:0000256" key="1">
    <source>
        <dbReference type="ARBA" id="ARBA00004141"/>
    </source>
</evidence>
<feature type="transmembrane region" description="Helical" evidence="11">
    <location>
        <begin position="220"/>
        <end position="239"/>
    </location>
</feature>
<dbReference type="InterPro" id="IPR001807">
    <property type="entry name" value="ClC"/>
</dbReference>
<keyword evidence="8" id="KW-0868">Chloride</keyword>
<dbReference type="CDD" id="cd02205">
    <property type="entry name" value="CBS_pair_SF"/>
    <property type="match status" value="1"/>
</dbReference>
<dbReference type="InterPro" id="IPR000644">
    <property type="entry name" value="CBS_dom"/>
</dbReference>
<sequence>MTAIPATRDRTRGPITAAGGAESARRLAGLRNASWGVMALATVVGAGAGVGSVVFRWCIKTFTRLLSGHNDYSASPGTSNPHVPWLGPYFVLLVPVIGGLLYGPLVNRFAKEARGHGVPEVMLAVAQRGGKISPKVAVVKTLASALTIGSGGSVGREGPIVQIGSALGSTLGRVTKATEGRTKLLVACGAAGGIAATFNAPLAGVFFAMELILGTFSAEAFGATVLASVTASVIGRASFGDVAFLSLPAFHVDHLAQYGFFALLGIVAALVGLGFTRFLYLIEDACDWLWRGPEWLRPAVGGGLLGLVLLALPQMYGVGYPVLEKATEGGYAVGFLLLLLAGKMLATSLTIGIGGSGGVFAPSLFIGAMLGSAYGIGLHHLLPGTAGAVGAYALIGMGATFAGAARAPITAVVILFELTGEYSIILPMMLAIVLATATSRLLSRDTIYTLKLRRRGIDLEGPAPGAAIGTQHVGAVMEPLPSPLPATTALADAAGLLSLSGHGALPVVADTGEYVGVVTAQAVAEALAEQPDAAPRTVERLAAPPTTVTTEQPLAQALHALLSAAGTGVPVLDSERGKPVGWLSHQSALRAVHATT</sequence>
<dbReference type="AlphaFoldDB" id="A0A124I5G9"/>
<evidence type="ECO:0000256" key="4">
    <source>
        <dbReference type="ARBA" id="ARBA00022989"/>
    </source>
</evidence>
<dbReference type="OrthoDB" id="9767361at2"/>
<evidence type="ECO:0000313" key="13">
    <source>
        <dbReference type="EMBL" id="KUN89911.1"/>
    </source>
</evidence>
<evidence type="ECO:0000256" key="10">
    <source>
        <dbReference type="PROSITE-ProRule" id="PRU00703"/>
    </source>
</evidence>
<dbReference type="Pfam" id="PF00654">
    <property type="entry name" value="Voltage_CLC"/>
    <property type="match status" value="1"/>
</dbReference>
<keyword evidence="14" id="KW-1185">Reference proteome</keyword>
<feature type="transmembrane region" description="Helical" evidence="11">
    <location>
        <begin position="35"/>
        <end position="57"/>
    </location>
</feature>
<keyword evidence="6 11" id="KW-0472">Membrane</keyword>
<feature type="transmembrane region" description="Helical" evidence="11">
    <location>
        <begin position="330"/>
        <end position="353"/>
    </location>
</feature>
<comment type="caution">
    <text evidence="13">The sequence shown here is derived from an EMBL/GenBank/DDBJ whole genome shotgun (WGS) entry which is preliminary data.</text>
</comment>
<dbReference type="GO" id="GO:0005254">
    <property type="term" value="F:chloride channel activity"/>
    <property type="evidence" value="ECO:0007669"/>
    <property type="project" value="UniProtKB-KW"/>
</dbReference>
<dbReference type="InterPro" id="IPR046342">
    <property type="entry name" value="CBS_dom_sf"/>
</dbReference>
<dbReference type="PROSITE" id="PS51371">
    <property type="entry name" value="CBS"/>
    <property type="match status" value="2"/>
</dbReference>
<dbReference type="CDD" id="cd00400">
    <property type="entry name" value="Voltage_gated_ClC"/>
    <property type="match status" value="1"/>
</dbReference>
<evidence type="ECO:0000256" key="8">
    <source>
        <dbReference type="ARBA" id="ARBA00023214"/>
    </source>
</evidence>
<dbReference type="InterPro" id="IPR050368">
    <property type="entry name" value="ClC-type_chloride_channel"/>
</dbReference>
<feature type="transmembrane region" description="Helical" evidence="11">
    <location>
        <begin position="422"/>
        <end position="443"/>
    </location>
</feature>
<keyword evidence="10" id="KW-0129">CBS domain</keyword>
<dbReference type="Proteomes" id="UP000053024">
    <property type="component" value="Unassembled WGS sequence"/>
</dbReference>
<evidence type="ECO:0000259" key="12">
    <source>
        <dbReference type="PROSITE" id="PS51371"/>
    </source>
</evidence>
<dbReference type="Pfam" id="PF00571">
    <property type="entry name" value="CBS"/>
    <property type="match status" value="2"/>
</dbReference>
<organism evidence="13 14">
    <name type="scientific">Streptomyces bungoensis</name>
    <dbReference type="NCBI Taxonomy" id="285568"/>
    <lineage>
        <taxon>Bacteria</taxon>
        <taxon>Bacillati</taxon>
        <taxon>Actinomycetota</taxon>
        <taxon>Actinomycetes</taxon>
        <taxon>Kitasatosporales</taxon>
        <taxon>Streptomycetaceae</taxon>
        <taxon>Streptomyces</taxon>
    </lineage>
</organism>
<dbReference type="PRINTS" id="PR00762">
    <property type="entry name" value="CLCHANNEL"/>
</dbReference>
<evidence type="ECO:0000256" key="7">
    <source>
        <dbReference type="ARBA" id="ARBA00023173"/>
    </source>
</evidence>
<dbReference type="PANTHER" id="PTHR43427">
    <property type="entry name" value="CHLORIDE CHANNEL PROTEIN CLC-E"/>
    <property type="match status" value="1"/>
</dbReference>
<proteinExistence type="predicted"/>
<keyword evidence="4 11" id="KW-1133">Transmembrane helix</keyword>
<dbReference type="EMBL" id="LMWX01000003">
    <property type="protein sequence ID" value="KUN89911.1"/>
    <property type="molecule type" value="Genomic_DNA"/>
</dbReference>
<evidence type="ECO:0000256" key="5">
    <source>
        <dbReference type="ARBA" id="ARBA00023065"/>
    </source>
</evidence>
<evidence type="ECO:0000256" key="9">
    <source>
        <dbReference type="ARBA" id="ARBA00023303"/>
    </source>
</evidence>
<feature type="domain" description="CBS" evidence="12">
    <location>
        <begin position="477"/>
        <end position="534"/>
    </location>
</feature>
<accession>A0A124I5G9</accession>